<dbReference type="InterPro" id="IPR000873">
    <property type="entry name" value="AMP-dep_synth/lig_dom"/>
</dbReference>
<dbReference type="Gene3D" id="3.40.50.12780">
    <property type="entry name" value="N-terminal domain of ligase-like"/>
    <property type="match status" value="1"/>
</dbReference>
<protein>
    <submittedName>
        <fullName evidence="2">AMP-binding protein</fullName>
    </submittedName>
</protein>
<dbReference type="SUPFAM" id="SSF56801">
    <property type="entry name" value="Acetyl-CoA synthetase-like"/>
    <property type="match status" value="1"/>
</dbReference>
<sequence length="418" mass="45099">MNTTLTPLELRTPKQRDTDLVLALQSALTHAKKNAPYYAASLAAIQVNHVDSLQALSALPVLRKADLLKIQTASPPLGGLLAVSVDQLRRVFQSPGPIYEPQGLRIDYFRSARALRAAGFESGDIVHNGFSYHGTPGAWILEGGLHEIGCTVFPGGVGQTEQQVQAMLQIRPNGYVGTPSFLKILIEKCLEQGSPNAIVTKALVSGEALTPSLRGWFAQHQVKVSQAYATAELGVIAYEGSVPAEGLIVDEEVIVEIVEPGGSTPMPFGETGEVVVTHFAKEYPMIRFATGDLSAFHPDSLNMPAACGRTNLRIKGWLGRADQTTKVRGMFVHPGQVAQMTSRFPEIKKARLVLTGRIGEDKMEVRCELVPGSSVADLALQVAEVVREVTRLRAEIQFVAAGALPDDGKLIEDARDYS</sequence>
<name>A0A953NBF9_9BURK</name>
<comment type="caution">
    <text evidence="2">The sequence shown here is derived from an EMBL/GenBank/DDBJ whole genome shotgun (WGS) entry which is preliminary data.</text>
</comment>
<gene>
    <name evidence="2" type="ORF">KZZ10_11535</name>
</gene>
<dbReference type="PANTHER" id="PTHR43845:SF1">
    <property type="entry name" value="BLR5969 PROTEIN"/>
    <property type="match status" value="1"/>
</dbReference>
<dbReference type="InterPro" id="IPR045851">
    <property type="entry name" value="AMP-bd_C_sf"/>
</dbReference>
<dbReference type="Gene3D" id="3.30.300.30">
    <property type="match status" value="1"/>
</dbReference>
<dbReference type="InterPro" id="IPR042099">
    <property type="entry name" value="ANL_N_sf"/>
</dbReference>
<evidence type="ECO:0000313" key="3">
    <source>
        <dbReference type="Proteomes" id="UP000739565"/>
    </source>
</evidence>
<organism evidence="2 3">
    <name type="scientific">Zwartia hollandica</name>
    <dbReference type="NCBI Taxonomy" id="324606"/>
    <lineage>
        <taxon>Bacteria</taxon>
        <taxon>Pseudomonadati</taxon>
        <taxon>Pseudomonadota</taxon>
        <taxon>Betaproteobacteria</taxon>
        <taxon>Burkholderiales</taxon>
        <taxon>Alcaligenaceae</taxon>
        <taxon>Zwartia</taxon>
    </lineage>
</organism>
<dbReference type="EMBL" id="JAHXRI010000010">
    <property type="protein sequence ID" value="MBZ1351278.1"/>
    <property type="molecule type" value="Genomic_DNA"/>
</dbReference>
<evidence type="ECO:0000259" key="1">
    <source>
        <dbReference type="Pfam" id="PF00501"/>
    </source>
</evidence>
<proteinExistence type="predicted"/>
<feature type="domain" description="AMP-dependent synthetase/ligase" evidence="1">
    <location>
        <begin position="148"/>
        <end position="276"/>
    </location>
</feature>
<dbReference type="Pfam" id="PF00501">
    <property type="entry name" value="AMP-binding"/>
    <property type="match status" value="1"/>
</dbReference>
<dbReference type="PANTHER" id="PTHR43845">
    <property type="entry name" value="BLR5969 PROTEIN"/>
    <property type="match status" value="1"/>
</dbReference>
<dbReference type="RefSeq" id="WP_259661685.1">
    <property type="nucleotide sequence ID" value="NZ_JAHXRI010000010.1"/>
</dbReference>
<dbReference type="AlphaFoldDB" id="A0A953NBF9"/>
<dbReference type="Proteomes" id="UP000739565">
    <property type="component" value="Unassembled WGS sequence"/>
</dbReference>
<evidence type="ECO:0000313" key="2">
    <source>
        <dbReference type="EMBL" id="MBZ1351278.1"/>
    </source>
</evidence>
<keyword evidence="3" id="KW-1185">Reference proteome</keyword>
<reference evidence="2" key="1">
    <citation type="submission" date="2021-07" db="EMBL/GenBank/DDBJ databases">
        <title>New genus and species of the family Alcaligenaceae.</title>
        <authorList>
            <person name="Hahn M.W."/>
        </authorList>
    </citation>
    <scope>NUCLEOTIDE SEQUENCE</scope>
    <source>
        <strain evidence="2">LF4-65</strain>
    </source>
</reference>
<accession>A0A953NBF9</accession>